<accession>A0A087UMX2</accession>
<dbReference type="AlphaFoldDB" id="A0A087UMX2"/>
<evidence type="ECO:0000313" key="3">
    <source>
        <dbReference type="Proteomes" id="UP000054359"/>
    </source>
</evidence>
<dbReference type="Proteomes" id="UP000054359">
    <property type="component" value="Unassembled WGS sequence"/>
</dbReference>
<dbReference type="EMBL" id="KK120638">
    <property type="protein sequence ID" value="KFM78711.1"/>
    <property type="molecule type" value="Genomic_DNA"/>
</dbReference>
<keyword evidence="3" id="KW-1185">Reference proteome</keyword>
<evidence type="ECO:0000313" key="2">
    <source>
        <dbReference type="EMBL" id="KFM78711.1"/>
    </source>
</evidence>
<proteinExistence type="predicted"/>
<organism evidence="2 3">
    <name type="scientific">Stegodyphus mimosarum</name>
    <name type="common">African social velvet spider</name>
    <dbReference type="NCBI Taxonomy" id="407821"/>
    <lineage>
        <taxon>Eukaryota</taxon>
        <taxon>Metazoa</taxon>
        <taxon>Ecdysozoa</taxon>
        <taxon>Arthropoda</taxon>
        <taxon>Chelicerata</taxon>
        <taxon>Arachnida</taxon>
        <taxon>Araneae</taxon>
        <taxon>Araneomorphae</taxon>
        <taxon>Entelegynae</taxon>
        <taxon>Eresoidea</taxon>
        <taxon>Eresidae</taxon>
        <taxon>Stegodyphus</taxon>
    </lineage>
</organism>
<dbReference type="OrthoDB" id="10532843at2759"/>
<feature type="non-terminal residue" evidence="2">
    <location>
        <position position="1"/>
    </location>
</feature>
<reference evidence="2 3" key="1">
    <citation type="submission" date="2013-11" db="EMBL/GenBank/DDBJ databases">
        <title>Genome sequencing of Stegodyphus mimosarum.</title>
        <authorList>
            <person name="Bechsgaard J."/>
        </authorList>
    </citation>
    <scope>NUCLEOTIDE SEQUENCE [LARGE SCALE GENOMIC DNA]</scope>
</reference>
<protein>
    <submittedName>
        <fullName evidence="2">Uncharacterized protein</fullName>
    </submittedName>
</protein>
<sequence>VENNSSVKKVAKRKRVKQLIESDEDIGDVETSIAKVSDHGSKAENGCNSTAQSNEMEVAE</sequence>
<name>A0A087UMX2_STEMI</name>
<gene>
    <name evidence="2" type="ORF">X975_04232</name>
</gene>
<feature type="non-terminal residue" evidence="2">
    <location>
        <position position="60"/>
    </location>
</feature>
<feature type="region of interest" description="Disordered" evidence="1">
    <location>
        <begin position="37"/>
        <end position="60"/>
    </location>
</feature>
<evidence type="ECO:0000256" key="1">
    <source>
        <dbReference type="SAM" id="MobiDB-lite"/>
    </source>
</evidence>
<feature type="compositionally biased region" description="Polar residues" evidence="1">
    <location>
        <begin position="46"/>
        <end position="60"/>
    </location>
</feature>